<evidence type="ECO:0000256" key="1">
    <source>
        <dbReference type="ARBA" id="ARBA00006420"/>
    </source>
</evidence>
<dbReference type="RefSeq" id="WP_344968567.1">
    <property type="nucleotide sequence ID" value="NZ_BAABDD010000005.1"/>
</dbReference>
<proteinExistence type="inferred from homology"/>
<dbReference type="Proteomes" id="UP001500908">
    <property type="component" value="Unassembled WGS sequence"/>
</dbReference>
<gene>
    <name evidence="4" type="ORF">GCM10022402_13890</name>
</gene>
<accession>A0ABP7FAJ0</accession>
<dbReference type="Pfam" id="PF01106">
    <property type="entry name" value="NifU"/>
    <property type="match status" value="1"/>
</dbReference>
<dbReference type="InterPro" id="IPR001075">
    <property type="entry name" value="NIF_FeS_clus_asmbl_NifU_C"/>
</dbReference>
<dbReference type="EMBL" id="BAABDD010000005">
    <property type="protein sequence ID" value="GAA3734926.1"/>
    <property type="molecule type" value="Genomic_DNA"/>
</dbReference>
<protein>
    <submittedName>
        <fullName evidence="4">NifU family protein</fullName>
    </submittedName>
</protein>
<comment type="caution">
    <text evidence="4">The sequence shown here is derived from an EMBL/GenBank/DDBJ whole genome shotgun (WGS) entry which is preliminary data.</text>
</comment>
<evidence type="ECO:0000313" key="4">
    <source>
        <dbReference type="EMBL" id="GAA3734926.1"/>
    </source>
</evidence>
<dbReference type="Gene3D" id="3.30.300.130">
    <property type="entry name" value="Fe-S cluster assembly (FSCA)"/>
    <property type="match status" value="1"/>
</dbReference>
<dbReference type="InterPro" id="IPR034904">
    <property type="entry name" value="FSCA_dom_sf"/>
</dbReference>
<evidence type="ECO:0000259" key="3">
    <source>
        <dbReference type="Pfam" id="PF01106"/>
    </source>
</evidence>
<name>A0ABP7FAJ0_9ACTN</name>
<organism evidence="4 5">
    <name type="scientific">Salinactinospora qingdaonensis</name>
    <dbReference type="NCBI Taxonomy" id="702744"/>
    <lineage>
        <taxon>Bacteria</taxon>
        <taxon>Bacillati</taxon>
        <taxon>Actinomycetota</taxon>
        <taxon>Actinomycetes</taxon>
        <taxon>Streptosporangiales</taxon>
        <taxon>Nocardiopsidaceae</taxon>
        <taxon>Salinactinospora</taxon>
    </lineage>
</organism>
<keyword evidence="5" id="KW-1185">Reference proteome</keyword>
<dbReference type="PANTHER" id="PTHR11178">
    <property type="entry name" value="IRON-SULFUR CLUSTER SCAFFOLD PROTEIN NFU-RELATED"/>
    <property type="match status" value="1"/>
</dbReference>
<reference evidence="5" key="1">
    <citation type="journal article" date="2019" name="Int. J. Syst. Evol. Microbiol.">
        <title>The Global Catalogue of Microorganisms (GCM) 10K type strain sequencing project: providing services to taxonomists for standard genome sequencing and annotation.</title>
        <authorList>
            <consortium name="The Broad Institute Genomics Platform"/>
            <consortium name="The Broad Institute Genome Sequencing Center for Infectious Disease"/>
            <person name="Wu L."/>
            <person name="Ma J."/>
        </authorList>
    </citation>
    <scope>NUCLEOTIDE SEQUENCE [LARGE SCALE GENOMIC DNA]</scope>
    <source>
        <strain evidence="5">JCM 17137</strain>
    </source>
</reference>
<sequence>MTAGSGLNETSERVEALLAELAGIDPTAGERAEEVVRLLVELYGTGLEHIMATVAADGQHGSALQERLVEDDLVAGLLILHGLHPVDTTTRVQRALDRVRPYLGSHAGGVELVAVDDDTVRLRLQGNCDGCPSSAATVKLSIERAIAELAPEISAVEVEGLTTAPSYEGFVPLESVRAHDSASDSAAPRGVAV</sequence>
<evidence type="ECO:0000313" key="5">
    <source>
        <dbReference type="Proteomes" id="UP001500908"/>
    </source>
</evidence>
<dbReference type="PANTHER" id="PTHR11178:SF25">
    <property type="entry name" value="NIFU-LIKE PROTEIN 3, CHLOROPLASTIC"/>
    <property type="match status" value="1"/>
</dbReference>
<dbReference type="SUPFAM" id="SSF117916">
    <property type="entry name" value="Fe-S cluster assembly (FSCA) domain-like"/>
    <property type="match status" value="1"/>
</dbReference>
<feature type="domain" description="NIF system FeS cluster assembly NifU C-terminal" evidence="3">
    <location>
        <begin position="92"/>
        <end position="157"/>
    </location>
</feature>
<evidence type="ECO:0000256" key="2">
    <source>
        <dbReference type="ARBA" id="ARBA00049958"/>
    </source>
</evidence>
<comment type="function">
    <text evidence="2">May be involved in the formation or repair of [Fe-S] clusters present in iron-sulfur proteins.</text>
</comment>
<comment type="similarity">
    <text evidence="1">Belongs to the NifU family.</text>
</comment>